<name>A0A5C0VJ55_9SPHI</name>
<evidence type="ECO:0000313" key="1">
    <source>
        <dbReference type="EMBL" id="QEK51034.1"/>
    </source>
</evidence>
<sequence length="213" mass="24427">MSRLVFIVEGDTEIILVQNLIVPYFINKGFNNPIHAQTIISNRKQHKKGGVVGYDKFKNEVKRTLAQGNVIVTTFIDFFRIPTDFPSYTTDSSLVDKIENAIHTDFNNHPNFIPYIQLHELEALMFSNIAGFDLVIDDQKSLDKIKKIIDDYPNPEDINNSPATAPSKRLEKIYNYDKTGDGEMIFEMIGIDAIIEKCPRFANWLKVLEERLS</sequence>
<gene>
    <name evidence="1" type="ORF">FYC62_04615</name>
</gene>
<dbReference type="Proteomes" id="UP000323653">
    <property type="component" value="Chromosome"/>
</dbReference>
<accession>A0A5C0VJ55</accession>
<dbReference type="KEGG" id="pej:FYC62_04615"/>
<keyword evidence="2" id="KW-1185">Reference proteome</keyword>
<dbReference type="AlphaFoldDB" id="A0A5C0VJ55"/>
<dbReference type="InterPro" id="IPR025455">
    <property type="entry name" value="DUF4276"/>
</dbReference>
<evidence type="ECO:0000313" key="2">
    <source>
        <dbReference type="Proteomes" id="UP000323653"/>
    </source>
</evidence>
<organism evidence="1 2">
    <name type="scientific">Pedobacter aquae</name>
    <dbReference type="NCBI Taxonomy" id="2605747"/>
    <lineage>
        <taxon>Bacteria</taxon>
        <taxon>Pseudomonadati</taxon>
        <taxon>Bacteroidota</taxon>
        <taxon>Sphingobacteriia</taxon>
        <taxon>Sphingobacteriales</taxon>
        <taxon>Sphingobacteriaceae</taxon>
        <taxon>Pedobacter</taxon>
    </lineage>
</organism>
<dbReference type="RefSeq" id="WP_149074098.1">
    <property type="nucleotide sequence ID" value="NZ_CP043329.1"/>
</dbReference>
<reference evidence="1 2" key="1">
    <citation type="submission" date="2019-08" db="EMBL/GenBank/DDBJ databases">
        <title>Pedobacter sp. nov., isolated from Han river, South Korea.</title>
        <authorList>
            <person name="Lee D.-H."/>
            <person name="Kim Y.-S."/>
            <person name="Hwang E.-M."/>
            <person name="Le Tran T.C."/>
            <person name="Cha C.-J."/>
        </authorList>
    </citation>
    <scope>NUCLEOTIDE SEQUENCE [LARGE SCALE GENOMIC DNA]</scope>
    <source>
        <strain evidence="1 2">CJ43</strain>
    </source>
</reference>
<proteinExistence type="predicted"/>
<dbReference type="Pfam" id="PF14103">
    <property type="entry name" value="DUF4276"/>
    <property type="match status" value="1"/>
</dbReference>
<dbReference type="EMBL" id="CP043329">
    <property type="protein sequence ID" value="QEK51034.1"/>
    <property type="molecule type" value="Genomic_DNA"/>
</dbReference>
<protein>
    <submittedName>
        <fullName evidence="1">DUF4276 family protein</fullName>
    </submittedName>
</protein>